<dbReference type="STRING" id="69895.SAMN05192551_10985"/>
<dbReference type="Proteomes" id="UP000199287">
    <property type="component" value="Unassembled WGS sequence"/>
</dbReference>
<keyword evidence="10" id="KW-1185">Reference proteome</keyword>
<sequence>MIKPKALKKGDTIGIVAPASAAKPEQKEKGKKTLEALGFTLVMGESCETKHGFLAAEDEVRAKDLNKMFEDPRIDGIICLRGGYGSSRILERLDQDMIRKNPKVLMGYSDITSIHLLLNQQLELITFHGPMLASDFSQGEEPFTIESFEKTCMQGEYTGTIQNPKGKAIECLVPGKAHGPLVGGNLAVVAASMGTPYEIHTKGKILFLEDVGEDTYKIDRMLTQLKLAGKLSEANGIIFGDFKGCDQSKHEEAQSLLTVLKDAVKDIKKPTIYNLQAGHCHPMITLPLGGMITLDAEKKTICLEEAGVEKHA</sequence>
<keyword evidence="2 9" id="KW-0121">Carboxypeptidase</keyword>
<gene>
    <name evidence="9" type="ORF">SAMN05192551_10985</name>
</gene>
<dbReference type="InterPro" id="IPR040921">
    <property type="entry name" value="Peptidase_S66C"/>
</dbReference>
<dbReference type="InterPro" id="IPR003507">
    <property type="entry name" value="S66_fam"/>
</dbReference>
<feature type="domain" description="LD-carboxypeptidase C-terminal" evidence="8">
    <location>
        <begin position="179"/>
        <end position="294"/>
    </location>
</feature>
<evidence type="ECO:0000256" key="1">
    <source>
        <dbReference type="ARBA" id="ARBA00010233"/>
    </source>
</evidence>
<dbReference type="GO" id="GO:0006508">
    <property type="term" value="P:proteolysis"/>
    <property type="evidence" value="ECO:0007669"/>
    <property type="project" value="UniProtKB-KW"/>
</dbReference>
<dbReference type="PANTHER" id="PTHR30237">
    <property type="entry name" value="MURAMOYLTETRAPEPTIDE CARBOXYPEPTIDASE"/>
    <property type="match status" value="1"/>
</dbReference>
<dbReference type="Pfam" id="PF17676">
    <property type="entry name" value="Peptidase_S66C"/>
    <property type="match status" value="1"/>
</dbReference>
<feature type="active site" description="Charge relay system" evidence="6">
    <location>
        <position position="209"/>
    </location>
</feature>
<keyword evidence="3" id="KW-0645">Protease</keyword>
<organism evidence="9 10">
    <name type="scientific">Tindallia magadiensis</name>
    <dbReference type="NCBI Taxonomy" id="69895"/>
    <lineage>
        <taxon>Bacteria</taxon>
        <taxon>Bacillati</taxon>
        <taxon>Bacillota</taxon>
        <taxon>Clostridia</taxon>
        <taxon>Peptostreptococcales</taxon>
        <taxon>Tindalliaceae</taxon>
        <taxon>Tindallia</taxon>
    </lineage>
</organism>
<proteinExistence type="inferred from homology"/>
<keyword evidence="5" id="KW-0720">Serine protease</keyword>
<keyword evidence="4" id="KW-0378">Hydrolase</keyword>
<dbReference type="RefSeq" id="WP_093373298.1">
    <property type="nucleotide sequence ID" value="NZ_FOQA01000009.1"/>
</dbReference>
<evidence type="ECO:0000259" key="8">
    <source>
        <dbReference type="Pfam" id="PF17676"/>
    </source>
</evidence>
<evidence type="ECO:0000313" key="9">
    <source>
        <dbReference type="EMBL" id="SFI24140.1"/>
    </source>
</evidence>
<dbReference type="CDD" id="cd07025">
    <property type="entry name" value="Peptidase_S66"/>
    <property type="match status" value="1"/>
</dbReference>
<dbReference type="EMBL" id="FOQA01000009">
    <property type="protein sequence ID" value="SFI24140.1"/>
    <property type="molecule type" value="Genomic_DNA"/>
</dbReference>
<evidence type="ECO:0000256" key="3">
    <source>
        <dbReference type="ARBA" id="ARBA00022670"/>
    </source>
</evidence>
<dbReference type="InterPro" id="IPR029062">
    <property type="entry name" value="Class_I_gatase-like"/>
</dbReference>
<dbReference type="PANTHER" id="PTHR30237:SF2">
    <property type="entry name" value="MUREIN TETRAPEPTIDE CARBOXYPEPTIDASE"/>
    <property type="match status" value="1"/>
</dbReference>
<dbReference type="Gene3D" id="3.50.30.60">
    <property type="entry name" value="LD-carboxypeptidase A C-terminal domain-like"/>
    <property type="match status" value="1"/>
</dbReference>
<dbReference type="SUPFAM" id="SSF52317">
    <property type="entry name" value="Class I glutamine amidotransferase-like"/>
    <property type="match status" value="1"/>
</dbReference>
<dbReference type="OrthoDB" id="9807329at2"/>
<dbReference type="Pfam" id="PF02016">
    <property type="entry name" value="Peptidase_S66"/>
    <property type="match status" value="1"/>
</dbReference>
<dbReference type="Gene3D" id="3.40.50.10740">
    <property type="entry name" value="Class I glutamine amidotransferase-like"/>
    <property type="match status" value="1"/>
</dbReference>
<name>A0A1I3GL66_9FIRM</name>
<protein>
    <submittedName>
        <fullName evidence="9">Muramoyltetrapeptide carboxypeptidase</fullName>
    </submittedName>
</protein>
<evidence type="ECO:0000256" key="2">
    <source>
        <dbReference type="ARBA" id="ARBA00022645"/>
    </source>
</evidence>
<feature type="active site" description="Nucleophile" evidence="6">
    <location>
        <position position="109"/>
    </location>
</feature>
<dbReference type="InterPro" id="IPR027461">
    <property type="entry name" value="Carboxypeptidase_A_C_sf"/>
</dbReference>
<dbReference type="SUPFAM" id="SSF141986">
    <property type="entry name" value="LD-carboxypeptidase A C-terminal domain-like"/>
    <property type="match status" value="1"/>
</dbReference>
<evidence type="ECO:0000256" key="4">
    <source>
        <dbReference type="ARBA" id="ARBA00022801"/>
    </source>
</evidence>
<comment type="similarity">
    <text evidence="1">Belongs to the peptidase S66 family.</text>
</comment>
<evidence type="ECO:0000259" key="7">
    <source>
        <dbReference type="Pfam" id="PF02016"/>
    </source>
</evidence>
<dbReference type="GO" id="GO:0004180">
    <property type="term" value="F:carboxypeptidase activity"/>
    <property type="evidence" value="ECO:0007669"/>
    <property type="project" value="UniProtKB-KW"/>
</dbReference>
<feature type="domain" description="LD-carboxypeptidase N-terminal" evidence="7">
    <location>
        <begin position="13"/>
        <end position="129"/>
    </location>
</feature>
<evidence type="ECO:0000313" key="10">
    <source>
        <dbReference type="Proteomes" id="UP000199287"/>
    </source>
</evidence>
<dbReference type="PIRSF" id="PIRSF028757">
    <property type="entry name" value="LD-carboxypeptidase"/>
    <property type="match status" value="1"/>
</dbReference>
<feature type="active site" description="Charge relay system" evidence="6">
    <location>
        <position position="279"/>
    </location>
</feature>
<reference evidence="10" key="1">
    <citation type="submission" date="2016-10" db="EMBL/GenBank/DDBJ databases">
        <authorList>
            <person name="Varghese N."/>
            <person name="Submissions S."/>
        </authorList>
    </citation>
    <scope>NUCLEOTIDE SEQUENCE [LARGE SCALE GENOMIC DNA]</scope>
    <source>
        <strain evidence="10">Z-7934</strain>
    </source>
</reference>
<dbReference type="InterPro" id="IPR040449">
    <property type="entry name" value="Peptidase_S66_N"/>
</dbReference>
<dbReference type="InterPro" id="IPR027478">
    <property type="entry name" value="LdcA_N"/>
</dbReference>
<dbReference type="GO" id="GO:0008236">
    <property type="term" value="F:serine-type peptidase activity"/>
    <property type="evidence" value="ECO:0007669"/>
    <property type="project" value="UniProtKB-KW"/>
</dbReference>
<dbReference type="AlphaFoldDB" id="A0A1I3GL66"/>
<evidence type="ECO:0000256" key="6">
    <source>
        <dbReference type="PIRSR" id="PIRSR028757-1"/>
    </source>
</evidence>
<accession>A0A1I3GL66</accession>
<evidence type="ECO:0000256" key="5">
    <source>
        <dbReference type="ARBA" id="ARBA00022825"/>
    </source>
</evidence>